<dbReference type="EMBL" id="CP044331">
    <property type="protein sequence ID" value="QGM96502.1"/>
    <property type="molecule type" value="Genomic_DNA"/>
</dbReference>
<dbReference type="EC" id="3.5.1.28" evidence="2"/>
<dbReference type="KEGG" id="mpar:F7D14_02735"/>
<feature type="domain" description="MurNAc-LAA" evidence="5">
    <location>
        <begin position="246"/>
        <end position="400"/>
    </location>
</feature>
<dbReference type="Pfam" id="PF01520">
    <property type="entry name" value="Amidase_3"/>
    <property type="match status" value="1"/>
</dbReference>
<dbReference type="GO" id="GO:0008745">
    <property type="term" value="F:N-acetylmuramoyl-L-alanine amidase activity"/>
    <property type="evidence" value="ECO:0007669"/>
    <property type="project" value="UniProtKB-EC"/>
</dbReference>
<dbReference type="RefSeq" id="WP_040579201.1">
    <property type="nucleotide sequence ID" value="NZ_CP044331.1"/>
</dbReference>
<comment type="catalytic activity">
    <reaction evidence="1">
        <text>Hydrolyzes the link between N-acetylmuramoyl residues and L-amino acid residues in certain cell-wall glycopeptides.</text>
        <dbReference type="EC" id="3.5.1.28"/>
    </reaction>
</comment>
<dbReference type="SMART" id="SM00646">
    <property type="entry name" value="Ami_3"/>
    <property type="match status" value="1"/>
</dbReference>
<dbReference type="CDD" id="cd02696">
    <property type="entry name" value="MurNAc-LAA"/>
    <property type="match status" value="1"/>
</dbReference>
<sequence length="420" mass="44216">MPQPTLRWISRPASRRAGALAAALAAGFGLAQAAETAAPVSAVASRVEATSDHSRLVFEMTGAVTPAAHVVANPARVLVDLPEVAFRIDPREGRTPAGSKLIKSYRYGQFAPGRSRVVVDLAGPARIVRAESEPAGDGARLILELASTSESRFNAEAAENAAAIAKTEPAPTPAGVVPAASDKPVVVIDPGHGGVDMGATGKHGEQEKAIVFEFAKVLAAKIEAGGRLKAVLTRSEDVFLPLNERVRLAHQANAALFLSIHADTLAEGHVEGATVYTVSNKASDAEAARIAEKENLADQAAGLDGKADVEQVGDILFDLTQRETRAFSAQFSQALISRWKEAGSLNKNPARSAGFVVLKSYDVPSALLELGYLSSEKDLARLTSPDWRDRAAGKTAEAIEAFFAARQREARAPATPSRPQ</sequence>
<feature type="signal peptide" evidence="4">
    <location>
        <begin position="1"/>
        <end position="33"/>
    </location>
</feature>
<gene>
    <name evidence="6" type="ORF">F7D14_02735</name>
</gene>
<dbReference type="GO" id="GO:0009253">
    <property type="term" value="P:peptidoglycan catabolic process"/>
    <property type="evidence" value="ECO:0007669"/>
    <property type="project" value="InterPro"/>
</dbReference>
<feature type="chain" id="PRO_5025501637" description="N-acetylmuramoyl-L-alanine amidase" evidence="4">
    <location>
        <begin position="34"/>
        <end position="420"/>
    </location>
</feature>
<dbReference type="Pfam" id="PF11741">
    <property type="entry name" value="AMIN"/>
    <property type="match status" value="1"/>
</dbReference>
<keyword evidence="4" id="KW-0732">Signal</keyword>
<evidence type="ECO:0000256" key="2">
    <source>
        <dbReference type="ARBA" id="ARBA00011901"/>
    </source>
</evidence>
<dbReference type="Gene3D" id="2.60.40.3500">
    <property type="match status" value="1"/>
</dbReference>
<dbReference type="AlphaFoldDB" id="A0A6B8M2N5"/>
<dbReference type="InterPro" id="IPR050695">
    <property type="entry name" value="N-acetylmuramoyl_amidase_3"/>
</dbReference>
<dbReference type="InterPro" id="IPR002508">
    <property type="entry name" value="MurNAc-LAA_cat"/>
</dbReference>
<evidence type="ECO:0000259" key="5">
    <source>
        <dbReference type="SMART" id="SM00646"/>
    </source>
</evidence>
<evidence type="ECO:0000313" key="7">
    <source>
        <dbReference type="Proteomes" id="UP000422569"/>
    </source>
</evidence>
<evidence type="ECO:0000256" key="4">
    <source>
        <dbReference type="SAM" id="SignalP"/>
    </source>
</evidence>
<dbReference type="InterPro" id="IPR021731">
    <property type="entry name" value="AMIN_dom"/>
</dbReference>
<dbReference type="Gene3D" id="3.40.630.40">
    <property type="entry name" value="Zn-dependent exopeptidases"/>
    <property type="match status" value="1"/>
</dbReference>
<proteinExistence type="predicted"/>
<evidence type="ECO:0000256" key="3">
    <source>
        <dbReference type="ARBA" id="ARBA00022801"/>
    </source>
</evidence>
<protein>
    <recommendedName>
        <fullName evidence="2">N-acetylmuramoyl-L-alanine amidase</fullName>
        <ecNumber evidence="2">3.5.1.28</ecNumber>
    </recommendedName>
</protein>
<dbReference type="PANTHER" id="PTHR30404">
    <property type="entry name" value="N-ACETYLMURAMOYL-L-ALANINE AMIDASE"/>
    <property type="match status" value="1"/>
</dbReference>
<keyword evidence="7" id="KW-1185">Reference proteome</keyword>
<dbReference type="SUPFAM" id="SSF53187">
    <property type="entry name" value="Zn-dependent exopeptidases"/>
    <property type="match status" value="1"/>
</dbReference>
<evidence type="ECO:0000256" key="1">
    <source>
        <dbReference type="ARBA" id="ARBA00001561"/>
    </source>
</evidence>
<accession>A0A6B8M2N5</accession>
<keyword evidence="3" id="KW-0378">Hydrolase</keyword>
<dbReference type="Proteomes" id="UP000422569">
    <property type="component" value="Chromosome"/>
</dbReference>
<name>A0A6B8M2N5_9HYPH</name>
<dbReference type="PANTHER" id="PTHR30404:SF0">
    <property type="entry name" value="N-ACETYLMURAMOYL-L-ALANINE AMIDASE AMIC"/>
    <property type="match status" value="1"/>
</dbReference>
<evidence type="ECO:0000313" key="6">
    <source>
        <dbReference type="EMBL" id="QGM96502.1"/>
    </source>
</evidence>
<reference evidence="6 7" key="1">
    <citation type="submission" date="2019-09" db="EMBL/GenBank/DDBJ databases">
        <title>Isolation and complete genome sequencing of Methylocystis species.</title>
        <authorList>
            <person name="Rumah B.L."/>
            <person name="Stead C.E."/>
            <person name="Stevens B.C."/>
            <person name="Minton N.P."/>
            <person name="Grosse-Honebrink A."/>
            <person name="Zhang Y."/>
        </authorList>
    </citation>
    <scope>NUCLEOTIDE SEQUENCE [LARGE SCALE GENOMIC DNA]</scope>
    <source>
        <strain evidence="6 7">BRCS2</strain>
    </source>
</reference>
<dbReference type="GO" id="GO:0030288">
    <property type="term" value="C:outer membrane-bounded periplasmic space"/>
    <property type="evidence" value="ECO:0007669"/>
    <property type="project" value="TreeGrafter"/>
</dbReference>
<organism evidence="6 7">
    <name type="scientific">Methylocystis parvus</name>
    <dbReference type="NCBI Taxonomy" id="134"/>
    <lineage>
        <taxon>Bacteria</taxon>
        <taxon>Pseudomonadati</taxon>
        <taxon>Pseudomonadota</taxon>
        <taxon>Alphaproteobacteria</taxon>
        <taxon>Hyphomicrobiales</taxon>
        <taxon>Methylocystaceae</taxon>
        <taxon>Methylocystis</taxon>
    </lineage>
</organism>